<evidence type="ECO:0000256" key="7">
    <source>
        <dbReference type="ARBA" id="ARBA00022917"/>
    </source>
</evidence>
<evidence type="ECO:0000256" key="8">
    <source>
        <dbReference type="ARBA" id="ARBA00024352"/>
    </source>
</evidence>
<feature type="region of interest" description="Disordered" evidence="13">
    <location>
        <begin position="1"/>
        <end position="68"/>
    </location>
</feature>
<evidence type="ECO:0000313" key="17">
    <source>
        <dbReference type="EMBL" id="CUG72493.1"/>
    </source>
</evidence>
<comment type="similarity">
    <text evidence="8">Belongs to the DEAD box helicase family. eIF4A subfamily.</text>
</comment>
<comment type="function">
    <text evidence="12">RNA helicase.</text>
</comment>
<comment type="subunit">
    <text evidence="10">eIF4F is a multi-subunit complex, the composition of which varies with external and internal environmental conditions. It is composed of at least EIF4A, EIF4E and EIF4G.</text>
</comment>
<dbReference type="PROSITE" id="PS51192">
    <property type="entry name" value="HELICASE_ATP_BIND_1"/>
    <property type="match status" value="1"/>
</dbReference>
<dbReference type="SMART" id="SM00487">
    <property type="entry name" value="DEXDc"/>
    <property type="match status" value="1"/>
</dbReference>
<keyword evidence="5 12" id="KW-0067">ATP-binding</keyword>
<evidence type="ECO:0000259" key="15">
    <source>
        <dbReference type="PROSITE" id="PS51194"/>
    </source>
</evidence>
<dbReference type="OrthoDB" id="4310724at2759"/>
<feature type="compositionally biased region" description="Basic residues" evidence="13">
    <location>
        <begin position="27"/>
        <end position="38"/>
    </location>
</feature>
<evidence type="ECO:0000259" key="16">
    <source>
        <dbReference type="PROSITE" id="PS51195"/>
    </source>
</evidence>
<dbReference type="InterPro" id="IPR027417">
    <property type="entry name" value="P-loop_NTPase"/>
</dbReference>
<evidence type="ECO:0000256" key="6">
    <source>
        <dbReference type="ARBA" id="ARBA00022884"/>
    </source>
</evidence>
<dbReference type="PANTHER" id="PTHR24031">
    <property type="entry name" value="RNA HELICASE"/>
    <property type="match status" value="1"/>
</dbReference>
<keyword evidence="4 12" id="KW-0347">Helicase</keyword>
<dbReference type="InterPro" id="IPR011545">
    <property type="entry name" value="DEAD/DEAH_box_helicase_dom"/>
</dbReference>
<evidence type="ECO:0000256" key="11">
    <source>
        <dbReference type="PROSITE-ProRule" id="PRU00552"/>
    </source>
</evidence>
<evidence type="ECO:0000259" key="14">
    <source>
        <dbReference type="PROSITE" id="PS51192"/>
    </source>
</evidence>
<evidence type="ECO:0000256" key="13">
    <source>
        <dbReference type="SAM" id="MobiDB-lite"/>
    </source>
</evidence>
<reference evidence="18" key="1">
    <citation type="submission" date="2015-09" db="EMBL/GenBank/DDBJ databases">
        <authorList>
            <consortium name="Pathogen Informatics"/>
        </authorList>
    </citation>
    <scope>NUCLEOTIDE SEQUENCE [LARGE SCALE GENOMIC DNA]</scope>
    <source>
        <strain evidence="18">Lake Konstanz</strain>
    </source>
</reference>
<evidence type="ECO:0000256" key="1">
    <source>
        <dbReference type="ARBA" id="ARBA00022540"/>
    </source>
</evidence>
<dbReference type="InterPro" id="IPR014014">
    <property type="entry name" value="RNA_helicase_DEAD_Q_motif"/>
</dbReference>
<comment type="function">
    <text evidence="9">ATP-dependent RNA helicase which is a subunit of the eIF4F complex involved in cap recognition and is required for mRNA binding to ribosome. In the current model of translation initiation, eIF4A unwinds RNA secondary structures in the 5'-UTR of mRNAs which is necessary to allow efficient binding of the small ribosomal subunit, and subsequent scanning for the initiator codon.</text>
</comment>
<dbReference type="PROSITE" id="PS51195">
    <property type="entry name" value="Q_MOTIF"/>
    <property type="match status" value="1"/>
</dbReference>
<keyword evidence="1" id="KW-0396">Initiation factor</keyword>
<evidence type="ECO:0000256" key="9">
    <source>
        <dbReference type="ARBA" id="ARBA00024769"/>
    </source>
</evidence>
<dbReference type="Pfam" id="PF00271">
    <property type="entry name" value="Helicase_C"/>
    <property type="match status" value="1"/>
</dbReference>
<dbReference type="GO" id="GO:0016787">
    <property type="term" value="F:hydrolase activity"/>
    <property type="evidence" value="ECO:0007669"/>
    <property type="project" value="UniProtKB-KW"/>
</dbReference>
<dbReference type="SMART" id="SM00490">
    <property type="entry name" value="HELICc"/>
    <property type="match status" value="1"/>
</dbReference>
<evidence type="ECO:0000256" key="12">
    <source>
        <dbReference type="RuleBase" id="RU365068"/>
    </source>
</evidence>
<keyword evidence="6 12" id="KW-0694">RNA-binding</keyword>
<dbReference type="GO" id="GO:0003743">
    <property type="term" value="F:translation initiation factor activity"/>
    <property type="evidence" value="ECO:0007669"/>
    <property type="project" value="UniProtKB-KW"/>
</dbReference>
<dbReference type="InterPro" id="IPR000629">
    <property type="entry name" value="RNA-helicase_DEAD-box_CS"/>
</dbReference>
<feature type="region of interest" description="Disordered" evidence="13">
    <location>
        <begin position="511"/>
        <end position="558"/>
    </location>
</feature>
<proteinExistence type="inferred from homology"/>
<evidence type="ECO:0000256" key="10">
    <source>
        <dbReference type="ARBA" id="ARBA00025917"/>
    </source>
</evidence>
<dbReference type="EMBL" id="CYKH01000956">
    <property type="protein sequence ID" value="CUG72493.1"/>
    <property type="molecule type" value="Genomic_DNA"/>
</dbReference>
<evidence type="ECO:0000256" key="3">
    <source>
        <dbReference type="ARBA" id="ARBA00022801"/>
    </source>
</evidence>
<keyword evidence="18" id="KW-1185">Reference proteome</keyword>
<dbReference type="InterPro" id="IPR001650">
    <property type="entry name" value="Helicase_C-like"/>
</dbReference>
<dbReference type="PROSITE" id="PS51194">
    <property type="entry name" value="HELICASE_CTER"/>
    <property type="match status" value="1"/>
</dbReference>
<dbReference type="SUPFAM" id="SSF52540">
    <property type="entry name" value="P-loop containing nucleoside triphosphate hydrolases"/>
    <property type="match status" value="2"/>
</dbReference>
<dbReference type="Gene3D" id="3.40.50.300">
    <property type="entry name" value="P-loop containing nucleotide triphosphate hydrolases"/>
    <property type="match status" value="2"/>
</dbReference>
<keyword evidence="3 12" id="KW-0378">Hydrolase</keyword>
<dbReference type="CDD" id="cd18787">
    <property type="entry name" value="SF2_C_DEAD"/>
    <property type="match status" value="1"/>
</dbReference>
<organism evidence="17 18">
    <name type="scientific">Bodo saltans</name>
    <name type="common">Flagellated protozoan</name>
    <dbReference type="NCBI Taxonomy" id="75058"/>
    <lineage>
        <taxon>Eukaryota</taxon>
        <taxon>Discoba</taxon>
        <taxon>Euglenozoa</taxon>
        <taxon>Kinetoplastea</taxon>
        <taxon>Metakinetoplastina</taxon>
        <taxon>Eubodonida</taxon>
        <taxon>Bodonidae</taxon>
        <taxon>Bodo</taxon>
    </lineage>
</organism>
<sequence length="896" mass="99413">MPKKQTTFKQRIRRNDLRARNEVSKDMKKRMRLNNRNHNRYDDENQSGRSMEELVQSVKSEGAGSVAARDVDLDPRALANLLTTGNKNTTTRTAKLPEVLPESHPAALPDAVADAAGGIFREPADNQGNNKNRYKHKGAPYLFWDRVGLHPLLQQALKSMKFTHPTPVQEEVLPTVLEFVPKTSSGSKKRDLGADAAASPAAKKKAAPGFLKEDIVVSAETGSGKTLVFALPILNHILLQMEANDEPLTYEAPAAKNAAATSTTEVDESVQTEEDKNNDSDAASAPVKKRRTEGGADKKSKKPLGKKGKKAESAASGENEESVADDGGAPTPSPLPRRRPNQQRIMHSLIVSPTRELAVQIKAAMEQLTVHANGIRIGCVVGGMAQEKQQRVLNRMPHVLICTPGRLWDLLQHNEGCYLGHSISRRLRFVILDEADKLMQGGRFEELKMILERIHCDVLPAGFGQRVRDENGDETIVEGADGDDENSDADTMETGRWDEEKQKFIPFTKAEKEAMKKPKGGQNEEGKSASSATGRGGVGKDRARPMDMPPAPEDGHRVGTFITSATLSLQTNYTRKDFKSSKSIIRTSNANTMLAVLNELQMREKMCKIFNMSPEAGVVAKINETFLRCPDDSKDLYLYYFLRTYKERTIIFVNAISMLRRLTHILEVLGIPVVGLHASMQQRQRLKFIERFRSGEKRVLVATDIASRGIDIEGLRHVLHYQVPRSTDAYIHRCGRTARCGGTGLSVLMVNASEYVSFKKLLQSLGRTENSMETFSLEPSVVHHLHPHMTLALQIDKLQREVGKTSAGARWVARMSRETEIDADDMVDDVNLKENASKLKVIKQLKYRLDDLTRKNTGHFGGKGGFRTGSKALGGVEANQKLRERADRQVVKGARF</sequence>
<feature type="region of interest" description="Disordered" evidence="13">
    <location>
        <begin position="255"/>
        <end position="342"/>
    </location>
</feature>
<dbReference type="Proteomes" id="UP000051952">
    <property type="component" value="Unassembled WGS sequence"/>
</dbReference>
<dbReference type="InterPro" id="IPR014001">
    <property type="entry name" value="Helicase_ATP-bd"/>
</dbReference>
<comment type="domain">
    <text evidence="12">The Q motif is unique to and characteristic of the DEAD box family of RNA helicases and controls ATP binding and hydrolysis.</text>
</comment>
<feature type="domain" description="DEAD-box RNA helicase Q" evidence="16">
    <location>
        <begin position="142"/>
        <end position="170"/>
    </location>
</feature>
<feature type="domain" description="Helicase C-terminal" evidence="15">
    <location>
        <begin position="637"/>
        <end position="783"/>
    </location>
</feature>
<dbReference type="GO" id="GO:0005524">
    <property type="term" value="F:ATP binding"/>
    <property type="evidence" value="ECO:0007669"/>
    <property type="project" value="UniProtKB-UniRule"/>
</dbReference>
<dbReference type="AlphaFoldDB" id="A0A0S4J049"/>
<dbReference type="GO" id="GO:0003723">
    <property type="term" value="F:RNA binding"/>
    <property type="evidence" value="ECO:0007669"/>
    <property type="project" value="UniProtKB-UniRule"/>
</dbReference>
<feature type="domain" description="Helicase ATP-binding" evidence="14">
    <location>
        <begin position="206"/>
        <end position="451"/>
    </location>
</feature>
<accession>A0A0S4J049</accession>
<feature type="region of interest" description="Disordered" evidence="13">
    <location>
        <begin position="183"/>
        <end position="204"/>
    </location>
</feature>
<name>A0A0S4J049_BODSA</name>
<evidence type="ECO:0000256" key="4">
    <source>
        <dbReference type="ARBA" id="ARBA00022806"/>
    </source>
</evidence>
<feature type="compositionally biased region" description="Basic residues" evidence="13">
    <location>
        <begin position="299"/>
        <end position="309"/>
    </location>
</feature>
<dbReference type="GO" id="GO:0003724">
    <property type="term" value="F:RNA helicase activity"/>
    <property type="evidence" value="ECO:0007669"/>
    <property type="project" value="UniProtKB-EC"/>
</dbReference>
<dbReference type="Pfam" id="PF00270">
    <property type="entry name" value="DEAD"/>
    <property type="match status" value="1"/>
</dbReference>
<feature type="short sequence motif" description="Q motif" evidence="11">
    <location>
        <begin position="142"/>
        <end position="170"/>
    </location>
</feature>
<feature type="compositionally biased region" description="Low complexity" evidence="13">
    <location>
        <begin position="255"/>
        <end position="264"/>
    </location>
</feature>
<dbReference type="EC" id="3.6.4.13" evidence="12"/>
<keyword evidence="2 12" id="KW-0547">Nucleotide-binding</keyword>
<dbReference type="OMA" id="GCYLGHS"/>
<gene>
    <name evidence="17" type="ORF">BSAL_83970</name>
</gene>
<protein>
    <recommendedName>
        <fullName evidence="12">ATP-dependent RNA helicase</fullName>
        <ecNumber evidence="12">3.6.4.13</ecNumber>
    </recommendedName>
</protein>
<feature type="compositionally biased region" description="Basic and acidic residues" evidence="13">
    <location>
        <begin position="13"/>
        <end position="26"/>
    </location>
</feature>
<feature type="compositionally biased region" description="Basic and acidic residues" evidence="13">
    <location>
        <begin position="511"/>
        <end position="527"/>
    </location>
</feature>
<evidence type="ECO:0000256" key="5">
    <source>
        <dbReference type="ARBA" id="ARBA00022840"/>
    </source>
</evidence>
<keyword evidence="7" id="KW-0648">Protein biosynthesis</keyword>
<dbReference type="PROSITE" id="PS00039">
    <property type="entry name" value="DEAD_ATP_HELICASE"/>
    <property type="match status" value="1"/>
</dbReference>
<dbReference type="VEuPathDB" id="TriTrypDB:BSAL_83970"/>
<comment type="catalytic activity">
    <reaction evidence="12">
        <text>ATP + H2O = ADP + phosphate + H(+)</text>
        <dbReference type="Rhea" id="RHEA:13065"/>
        <dbReference type="ChEBI" id="CHEBI:15377"/>
        <dbReference type="ChEBI" id="CHEBI:15378"/>
        <dbReference type="ChEBI" id="CHEBI:30616"/>
        <dbReference type="ChEBI" id="CHEBI:43474"/>
        <dbReference type="ChEBI" id="CHEBI:456216"/>
        <dbReference type="EC" id="3.6.4.13"/>
    </reaction>
</comment>
<evidence type="ECO:0000313" key="18">
    <source>
        <dbReference type="Proteomes" id="UP000051952"/>
    </source>
</evidence>
<evidence type="ECO:0000256" key="2">
    <source>
        <dbReference type="ARBA" id="ARBA00022741"/>
    </source>
</evidence>